<accession>A0A170YPD9</accession>
<dbReference type="RefSeq" id="WP_068701768.1">
    <property type="nucleotide sequence ID" value="NZ_BDCR01000001.1"/>
</dbReference>
<protein>
    <submittedName>
        <fullName evidence="2">Uncharacterized protein</fullName>
    </submittedName>
</protein>
<feature type="transmembrane region" description="Helical" evidence="1">
    <location>
        <begin position="35"/>
        <end position="55"/>
    </location>
</feature>
<evidence type="ECO:0000313" key="2">
    <source>
        <dbReference type="EMBL" id="GAT61958.1"/>
    </source>
</evidence>
<reference evidence="3" key="2">
    <citation type="journal article" date="2017" name="Genome Announc.">
        <title>Draft genome sequence of Paludibacter jiangxiensis NM7(T), a propionate-producing fermentative bacterium.</title>
        <authorList>
            <person name="Qiu Y.-L."/>
            <person name="Tourlousse D.M."/>
            <person name="Matsuura N."/>
            <person name="Ohashi A."/>
            <person name="Sekiguchi Y."/>
        </authorList>
    </citation>
    <scope>NUCLEOTIDE SEQUENCE [LARGE SCALE GENOMIC DNA]</scope>
    <source>
        <strain evidence="3">NM7</strain>
    </source>
</reference>
<keyword evidence="1" id="KW-0472">Membrane</keyword>
<feature type="transmembrane region" description="Helical" evidence="1">
    <location>
        <begin position="9"/>
        <end position="29"/>
    </location>
</feature>
<dbReference type="AlphaFoldDB" id="A0A170YPD9"/>
<sequence>MLQSRKRPSLWLCILLDAIGCASYVVPALGELSDIVWAPVSAAIFYFLFGGRVGVLGGIVDFLEEAFPSTDIIPTFTIAWIYRRVTDRRKGEL</sequence>
<keyword evidence="1" id="KW-1133">Transmembrane helix</keyword>
<proteinExistence type="predicted"/>
<evidence type="ECO:0000313" key="3">
    <source>
        <dbReference type="Proteomes" id="UP000076586"/>
    </source>
</evidence>
<keyword evidence="1" id="KW-0812">Transmembrane</keyword>
<comment type="caution">
    <text evidence="2">The sequence shown here is derived from an EMBL/GenBank/DDBJ whole genome shotgun (WGS) entry which is preliminary data.</text>
</comment>
<organism evidence="2 3">
    <name type="scientific">Paludibacter jiangxiensis</name>
    <dbReference type="NCBI Taxonomy" id="681398"/>
    <lineage>
        <taxon>Bacteria</taxon>
        <taxon>Pseudomonadati</taxon>
        <taxon>Bacteroidota</taxon>
        <taxon>Bacteroidia</taxon>
        <taxon>Bacteroidales</taxon>
        <taxon>Paludibacteraceae</taxon>
        <taxon>Paludibacter</taxon>
    </lineage>
</organism>
<dbReference type="STRING" id="681398.PJIAN_1547"/>
<dbReference type="Proteomes" id="UP000076586">
    <property type="component" value="Unassembled WGS sequence"/>
</dbReference>
<dbReference type="OrthoDB" id="1144067at2"/>
<evidence type="ECO:0000256" key="1">
    <source>
        <dbReference type="SAM" id="Phobius"/>
    </source>
</evidence>
<dbReference type="EMBL" id="BDCR01000001">
    <property type="protein sequence ID" value="GAT61958.1"/>
    <property type="molecule type" value="Genomic_DNA"/>
</dbReference>
<keyword evidence="3" id="KW-1185">Reference proteome</keyword>
<reference evidence="3" key="1">
    <citation type="submission" date="2016-04" db="EMBL/GenBank/DDBJ databases">
        <title>Draft genome sequence of Paludibacter jiangxiensis strain NM7.</title>
        <authorList>
            <person name="Qiu Y."/>
            <person name="Matsuura N."/>
            <person name="Ohashi A."/>
            <person name="Tourlousse M.D."/>
            <person name="Sekiguchi Y."/>
        </authorList>
    </citation>
    <scope>NUCLEOTIDE SEQUENCE [LARGE SCALE GENOMIC DNA]</scope>
    <source>
        <strain evidence="3">NM7</strain>
    </source>
</reference>
<name>A0A170YPD9_9BACT</name>
<gene>
    <name evidence="2" type="ORF">PJIAN_1547</name>
</gene>